<evidence type="ECO:0000313" key="2">
    <source>
        <dbReference type="Proteomes" id="UP000077069"/>
    </source>
</evidence>
<organism evidence="1 2">
    <name type="scientific">Paraphaeosphaeria sporulosa</name>
    <dbReference type="NCBI Taxonomy" id="1460663"/>
    <lineage>
        <taxon>Eukaryota</taxon>
        <taxon>Fungi</taxon>
        <taxon>Dikarya</taxon>
        <taxon>Ascomycota</taxon>
        <taxon>Pezizomycotina</taxon>
        <taxon>Dothideomycetes</taxon>
        <taxon>Pleosporomycetidae</taxon>
        <taxon>Pleosporales</taxon>
        <taxon>Massarineae</taxon>
        <taxon>Didymosphaeriaceae</taxon>
        <taxon>Paraphaeosphaeria</taxon>
    </lineage>
</organism>
<protein>
    <submittedName>
        <fullName evidence="1">Uncharacterized protein</fullName>
    </submittedName>
</protein>
<proteinExistence type="predicted"/>
<evidence type="ECO:0000313" key="1">
    <source>
        <dbReference type="EMBL" id="OAG02675.1"/>
    </source>
</evidence>
<reference evidence="1 2" key="1">
    <citation type="submission" date="2016-05" db="EMBL/GenBank/DDBJ databases">
        <title>Comparative analysis of secretome profiles of manganese(II)-oxidizing ascomycete fungi.</title>
        <authorList>
            <consortium name="DOE Joint Genome Institute"/>
            <person name="Zeiner C.A."/>
            <person name="Purvine S.O."/>
            <person name="Zink E.M."/>
            <person name="Wu S."/>
            <person name="Pasa-Tolic L."/>
            <person name="Chaput D.L."/>
            <person name="Haridas S."/>
            <person name="Grigoriev I.V."/>
            <person name="Santelli C.M."/>
            <person name="Hansel C.M."/>
        </authorList>
    </citation>
    <scope>NUCLEOTIDE SEQUENCE [LARGE SCALE GENOMIC DNA]</scope>
    <source>
        <strain evidence="1 2">AP3s5-JAC2a</strain>
    </source>
</reference>
<name>A0A177C584_9PLEO</name>
<dbReference type="PROSITE" id="PS51257">
    <property type="entry name" value="PROKAR_LIPOPROTEIN"/>
    <property type="match status" value="1"/>
</dbReference>
<sequence length="126" mass="14281">MYLALGRNPLCITTKKLTERSGMSMHTTIQSCGESSVITYTRSTSFTALILCCSRSLRAPHHGPRQSQWYRCRPIRVDVFELPKNLGRNTCRNTTSSGYRTVGYSCSHLDRSCAKTRGADHHRRIN</sequence>
<keyword evidence="2" id="KW-1185">Reference proteome</keyword>
<dbReference type="RefSeq" id="XP_018033040.1">
    <property type="nucleotide sequence ID" value="XM_018187861.1"/>
</dbReference>
<dbReference type="AlphaFoldDB" id="A0A177C584"/>
<dbReference type="Proteomes" id="UP000077069">
    <property type="component" value="Unassembled WGS sequence"/>
</dbReference>
<accession>A0A177C584</accession>
<dbReference type="EMBL" id="KV441555">
    <property type="protein sequence ID" value="OAG02675.1"/>
    <property type="molecule type" value="Genomic_DNA"/>
</dbReference>
<dbReference type="GeneID" id="28771347"/>
<dbReference type="InParanoid" id="A0A177C584"/>
<gene>
    <name evidence="1" type="ORF">CC84DRAFT_909482</name>
</gene>